<accession>A0A0K2TUI2</accession>
<proteinExistence type="predicted"/>
<dbReference type="AlphaFoldDB" id="A0A0K2TUI2"/>
<name>A0A0K2TUI2_LEPSM</name>
<evidence type="ECO:0000313" key="1">
    <source>
        <dbReference type="EMBL" id="CDW29698.1"/>
    </source>
</evidence>
<organism evidence="1">
    <name type="scientific">Lepeophtheirus salmonis</name>
    <name type="common">Salmon louse</name>
    <name type="synonym">Caligus salmonis</name>
    <dbReference type="NCBI Taxonomy" id="72036"/>
    <lineage>
        <taxon>Eukaryota</taxon>
        <taxon>Metazoa</taxon>
        <taxon>Ecdysozoa</taxon>
        <taxon>Arthropoda</taxon>
        <taxon>Crustacea</taxon>
        <taxon>Multicrustacea</taxon>
        <taxon>Hexanauplia</taxon>
        <taxon>Copepoda</taxon>
        <taxon>Siphonostomatoida</taxon>
        <taxon>Caligidae</taxon>
        <taxon>Lepeophtheirus</taxon>
    </lineage>
</organism>
<dbReference type="EMBL" id="HACA01012337">
    <property type="protein sequence ID" value="CDW29698.1"/>
    <property type="molecule type" value="Transcribed_RNA"/>
</dbReference>
<protein>
    <submittedName>
        <fullName evidence="1">Uncharacterized protein</fullName>
    </submittedName>
</protein>
<sequence length="130" mass="14551">MSEQKAKRQRISDLLDAQVGVARIIEIVKCSRSLVYKVAKIKNDGKDLSRKAGSGGHNLKRDREFLSSLEKKIMEDPTKSMNCLASDFCVAARTIRRAVKGDLGLSSYTSTPRHLLTEAMKARRLDSLRD</sequence>
<reference evidence="1" key="1">
    <citation type="submission" date="2014-05" db="EMBL/GenBank/DDBJ databases">
        <authorList>
            <person name="Chronopoulou M."/>
        </authorList>
    </citation>
    <scope>NUCLEOTIDE SEQUENCE</scope>
    <source>
        <tissue evidence="1">Whole organism</tissue>
    </source>
</reference>